<dbReference type="EMBL" id="JAECZO010000004">
    <property type="protein sequence ID" value="KAK7200193.1"/>
    <property type="molecule type" value="Genomic_DNA"/>
</dbReference>
<name>A0AAW0F4W5_9TRYP</name>
<organism evidence="2 3">
    <name type="scientific">Novymonas esmeraldas</name>
    <dbReference type="NCBI Taxonomy" id="1808958"/>
    <lineage>
        <taxon>Eukaryota</taxon>
        <taxon>Discoba</taxon>
        <taxon>Euglenozoa</taxon>
        <taxon>Kinetoplastea</taxon>
        <taxon>Metakinetoplastina</taxon>
        <taxon>Trypanosomatida</taxon>
        <taxon>Trypanosomatidae</taxon>
        <taxon>Novymonas</taxon>
    </lineage>
</organism>
<evidence type="ECO:0000313" key="2">
    <source>
        <dbReference type="EMBL" id="KAK7200193.1"/>
    </source>
</evidence>
<keyword evidence="3" id="KW-1185">Reference proteome</keyword>
<protein>
    <submittedName>
        <fullName evidence="2">Uncharacterized protein</fullName>
    </submittedName>
</protein>
<comment type="caution">
    <text evidence="2">The sequence shown here is derived from an EMBL/GenBank/DDBJ whole genome shotgun (WGS) entry which is preliminary data.</text>
</comment>
<reference evidence="2 3" key="1">
    <citation type="journal article" date="2021" name="MBio">
        <title>A New Model Trypanosomatid, Novymonas esmeraldas: Genomic Perception of Its 'Candidatus Pandoraea novymonadis' Endosymbiont.</title>
        <authorList>
            <person name="Zakharova A."/>
            <person name="Saura A."/>
            <person name="Butenko A."/>
            <person name="Podesvova L."/>
            <person name="Warmusova S."/>
            <person name="Kostygov A.Y."/>
            <person name="Nenarokova A."/>
            <person name="Lukes J."/>
            <person name="Opperdoes F.R."/>
            <person name="Yurchenko V."/>
        </authorList>
    </citation>
    <scope>NUCLEOTIDE SEQUENCE [LARGE SCALE GENOMIC DNA]</scope>
    <source>
        <strain evidence="2 3">E262AT.01</strain>
    </source>
</reference>
<dbReference type="AlphaFoldDB" id="A0AAW0F4W5"/>
<evidence type="ECO:0000313" key="3">
    <source>
        <dbReference type="Proteomes" id="UP001430356"/>
    </source>
</evidence>
<sequence>MAHSLLHAGSLEPNGVPCGGAAEAVSMPLPTPYAAAAALGCPAAPPQDMTGSLPLHPVSAIHRPPALIAAGALRDDTALASCSSPPAPTWGGAAARVDCGVAADGGAEEDEAVRGDDALGERLHLHPTTAIAIATGAPRCVASSLDPVTAALARQQQQQFRGEPRSPLSPRTLQALYAASAEGRHSAFLAQLTADDVLAAPPLALTWYPSVPAGVTKHADRKRAVDGTSVAAMHEHEESMLAEEEGVAQDAVGPPVASAAPPLRRQRLEEAVAPLPLPLPPSAAPALVAAHAPPPVVGDGAQGDSAAAACASPDAARMAPSVPRKRDRDERVFEFLTRGRRLR</sequence>
<dbReference type="Proteomes" id="UP001430356">
    <property type="component" value="Unassembled WGS sequence"/>
</dbReference>
<accession>A0AAW0F4W5</accession>
<gene>
    <name evidence="2" type="ORF">NESM_000070400</name>
</gene>
<proteinExistence type="predicted"/>
<feature type="region of interest" description="Disordered" evidence="1">
    <location>
        <begin position="310"/>
        <end position="330"/>
    </location>
</feature>
<evidence type="ECO:0000256" key="1">
    <source>
        <dbReference type="SAM" id="MobiDB-lite"/>
    </source>
</evidence>